<dbReference type="EMBL" id="BAAAZW010000009">
    <property type="protein sequence ID" value="GAA3967701.1"/>
    <property type="molecule type" value="Genomic_DNA"/>
</dbReference>
<proteinExistence type="predicted"/>
<dbReference type="Gene3D" id="3.40.50.1820">
    <property type="entry name" value="alpha/beta hydrolase"/>
    <property type="match status" value="1"/>
</dbReference>
<dbReference type="InterPro" id="IPR029058">
    <property type="entry name" value="AB_hydrolase_fold"/>
</dbReference>
<keyword evidence="2" id="KW-1185">Reference proteome</keyword>
<protein>
    <submittedName>
        <fullName evidence="1">Alpha/beta fold hydrolase</fullName>
    </submittedName>
</protein>
<evidence type="ECO:0000313" key="1">
    <source>
        <dbReference type="EMBL" id="GAA3967701.1"/>
    </source>
</evidence>
<comment type="caution">
    <text evidence="1">The sequence shown here is derived from an EMBL/GenBank/DDBJ whole genome shotgun (WGS) entry which is preliminary data.</text>
</comment>
<dbReference type="PIRSF" id="PIRSF029171">
    <property type="entry name" value="Esterase_LipA"/>
    <property type="match status" value="1"/>
</dbReference>
<dbReference type="InterPro" id="IPR005152">
    <property type="entry name" value="Lipase_secreted"/>
</dbReference>
<organism evidence="1 2">
    <name type="scientific">Gordonia caeni</name>
    <dbReference type="NCBI Taxonomy" id="1007097"/>
    <lineage>
        <taxon>Bacteria</taxon>
        <taxon>Bacillati</taxon>
        <taxon>Actinomycetota</taxon>
        <taxon>Actinomycetes</taxon>
        <taxon>Mycobacteriales</taxon>
        <taxon>Gordoniaceae</taxon>
        <taxon>Gordonia</taxon>
    </lineage>
</organism>
<dbReference type="Pfam" id="PF03583">
    <property type="entry name" value="LIP"/>
    <property type="match status" value="1"/>
</dbReference>
<dbReference type="GO" id="GO:0016787">
    <property type="term" value="F:hydrolase activity"/>
    <property type="evidence" value="ECO:0007669"/>
    <property type="project" value="UniProtKB-KW"/>
</dbReference>
<evidence type="ECO:0000313" key="2">
    <source>
        <dbReference type="Proteomes" id="UP001418444"/>
    </source>
</evidence>
<keyword evidence="1" id="KW-0378">Hydrolase</keyword>
<dbReference type="Gene3D" id="1.10.260.130">
    <property type="match status" value="1"/>
</dbReference>
<name>A0ABP7PM29_9ACTN</name>
<dbReference type="PANTHER" id="PTHR34853">
    <property type="match status" value="1"/>
</dbReference>
<sequence length="456" mass="47805">MSTDYVEPLPDSHPVTRVTIHGYCAVTYRLVNSIRGFSSSSRAVKRLIGTVVVGATVGAGLTAVAPAASAAEFYTPPARFSTEPGSIIRSHHTPLLLQIPGIQQQWPGKATKVMYTSRLQDGAPVAVTGTAVEPTAAWAGAGPRPTVVVGPGTIGQGDQCAPSKMMGLPMSVDLSKPSIGVNYTAPEMYYLLANGVRVFVTDYIGMGTPGIHTYVNRAETAHAMLDGARAALNAAGAPGDTPIGFAGYSQGGGAAAAAAESASTYAPELNVKATYAGAPPADLSKVIDTIDGTTIVGGIGFAINGLAARHPVIEKVVQAETNAVGRAKFKQLSQQCIGDIIMSSPFQQTKDWTRSGKPLGTVIRQYPEIMEILEQNRIGQLKPNAPVLVEGGTADDVIPYGQVATLVADWRKQGADVEFVTDSTPPILTKSIVNHVIPMLATLLPGMEFLLTQFRR</sequence>
<dbReference type="PANTHER" id="PTHR34853:SF1">
    <property type="entry name" value="LIPASE 5"/>
    <property type="match status" value="1"/>
</dbReference>
<dbReference type="Proteomes" id="UP001418444">
    <property type="component" value="Unassembled WGS sequence"/>
</dbReference>
<dbReference type="SUPFAM" id="SSF53474">
    <property type="entry name" value="alpha/beta-Hydrolases"/>
    <property type="match status" value="1"/>
</dbReference>
<accession>A0ABP7PM29</accession>
<gene>
    <name evidence="1" type="ORF">GCM10022231_30900</name>
</gene>
<reference evidence="2" key="1">
    <citation type="journal article" date="2019" name="Int. J. Syst. Evol. Microbiol.">
        <title>The Global Catalogue of Microorganisms (GCM) 10K type strain sequencing project: providing services to taxonomists for standard genome sequencing and annotation.</title>
        <authorList>
            <consortium name="The Broad Institute Genomics Platform"/>
            <consortium name="The Broad Institute Genome Sequencing Center for Infectious Disease"/>
            <person name="Wu L."/>
            <person name="Ma J."/>
        </authorList>
    </citation>
    <scope>NUCLEOTIDE SEQUENCE [LARGE SCALE GENOMIC DNA]</scope>
    <source>
        <strain evidence="2">JCM 16923</strain>
    </source>
</reference>